<feature type="compositionally biased region" description="Low complexity" evidence="6">
    <location>
        <begin position="1"/>
        <end position="13"/>
    </location>
</feature>
<proteinExistence type="predicted"/>
<dbReference type="GO" id="GO:0006364">
    <property type="term" value="P:rRNA processing"/>
    <property type="evidence" value="ECO:0007669"/>
    <property type="project" value="UniProtKB-KW"/>
</dbReference>
<dbReference type="AlphaFoldDB" id="A0ABD2WEG8"/>
<dbReference type="PANTHER" id="PTHR18359:SF0">
    <property type="entry name" value="U3 SMALL NUCLEOLAR RNA-ASSOCIATED PROTEIN 18 HOMOLOG"/>
    <property type="match status" value="1"/>
</dbReference>
<dbReference type="SUPFAM" id="SSF50978">
    <property type="entry name" value="WD40 repeat-like"/>
    <property type="match status" value="1"/>
</dbReference>
<comment type="subcellular location">
    <subcellularLocation>
        <location evidence="1">Nucleus</location>
        <location evidence="1">Nucleolus</location>
    </subcellularLocation>
</comment>
<keyword evidence="2" id="KW-0698">rRNA processing</keyword>
<dbReference type="GO" id="GO:0005730">
    <property type="term" value="C:nucleolus"/>
    <property type="evidence" value="ECO:0007669"/>
    <property type="project" value="UniProtKB-SubCell"/>
</dbReference>
<keyword evidence="5" id="KW-0539">Nucleus</keyword>
<dbReference type="Gene3D" id="2.130.10.10">
    <property type="entry name" value="YVTN repeat-like/Quinoprotein amine dehydrogenase"/>
    <property type="match status" value="1"/>
</dbReference>
<reference evidence="7 8" key="1">
    <citation type="journal article" date="2024" name="bioRxiv">
        <title>A reference genome for Trichogramma kaykai: A tiny desert-dwelling parasitoid wasp with competing sex-ratio distorters.</title>
        <authorList>
            <person name="Culotta J."/>
            <person name="Lindsey A.R."/>
        </authorList>
    </citation>
    <scope>NUCLEOTIDE SEQUENCE [LARGE SCALE GENOMIC DNA]</scope>
    <source>
        <strain evidence="7 8">KSX58</strain>
    </source>
</reference>
<evidence type="ECO:0000256" key="5">
    <source>
        <dbReference type="ARBA" id="ARBA00023242"/>
    </source>
</evidence>
<evidence type="ECO:0000256" key="4">
    <source>
        <dbReference type="ARBA" id="ARBA00022737"/>
    </source>
</evidence>
<accession>A0ABD2WEG8</accession>
<gene>
    <name evidence="7" type="ORF">TKK_014163</name>
</gene>
<keyword evidence="8" id="KW-1185">Reference proteome</keyword>
<evidence type="ECO:0000256" key="3">
    <source>
        <dbReference type="ARBA" id="ARBA00022574"/>
    </source>
</evidence>
<dbReference type="InterPro" id="IPR045161">
    <property type="entry name" value="Utp18"/>
</dbReference>
<keyword evidence="4" id="KW-0677">Repeat</keyword>
<protein>
    <recommendedName>
        <fullName evidence="9">WD repeat-containing protein 55 homolog</fullName>
    </recommendedName>
</protein>
<dbReference type="InterPro" id="IPR015943">
    <property type="entry name" value="WD40/YVTN_repeat-like_dom_sf"/>
</dbReference>
<evidence type="ECO:0000256" key="6">
    <source>
        <dbReference type="SAM" id="MobiDB-lite"/>
    </source>
</evidence>
<keyword evidence="3" id="KW-0853">WD repeat</keyword>
<name>A0ABD2WEG8_9HYME</name>
<comment type="caution">
    <text evidence="7">The sequence shown here is derived from an EMBL/GenBank/DDBJ whole genome shotgun (WGS) entry which is preliminary data.</text>
</comment>
<feature type="region of interest" description="Disordered" evidence="6">
    <location>
        <begin position="1"/>
        <end position="36"/>
    </location>
</feature>
<evidence type="ECO:0000313" key="8">
    <source>
        <dbReference type="Proteomes" id="UP001627154"/>
    </source>
</evidence>
<dbReference type="EMBL" id="JBJJXI010000112">
    <property type="protein sequence ID" value="KAL3391104.1"/>
    <property type="molecule type" value="Genomic_DNA"/>
</dbReference>
<evidence type="ECO:0000313" key="7">
    <source>
        <dbReference type="EMBL" id="KAL3391104.1"/>
    </source>
</evidence>
<dbReference type="PANTHER" id="PTHR18359">
    <property type="entry name" value="WD-REPEAT PROTEIN-RELATED"/>
    <property type="match status" value="1"/>
</dbReference>
<sequence length="455" mass="51482">MNGNDDTNNDNNDSTIEEASGTDHDLTEDYTYDEEYSLTQRPIRHVTIETPSDEDDSSFPTEFARAEKETRNRMVVPIRATAMKAKFKCSGYNVWRNFSGTHSDTPRLANGYDRQVLNTALPSGVIDIEVLKDLNKESYLPNSRIKSVRFHRSASLAMVAESYGTISFTEINKDDGNKPLKSMLFNETKLSSVMFVGDGDEAFIGSLADKSDYFYDLTTNIACRTSFSDYDTKWDAKTFSVSPNGAWVSMSGNQSEITIMSVKEKRKIFKVNSGSKSRVHSYSLNGRFIYTHGVKEDCTRMQVVDLRQGHTLHECRFEKGTLGHVPATQSPNGRWIAFGGLKGRISIFATQDIETNRFPLPIMTIDNFDTPVTSLRFSKNSEILAFASNRVPSAFQMFHMNSYSLFHNFQHHSVVRFKNKTNVTDIDFSPHAGYMAIGNTSGRAHLYRLPHYDEF</sequence>
<dbReference type="Proteomes" id="UP001627154">
    <property type="component" value="Unassembled WGS sequence"/>
</dbReference>
<evidence type="ECO:0000256" key="2">
    <source>
        <dbReference type="ARBA" id="ARBA00022552"/>
    </source>
</evidence>
<evidence type="ECO:0000256" key="1">
    <source>
        <dbReference type="ARBA" id="ARBA00004604"/>
    </source>
</evidence>
<evidence type="ECO:0008006" key="9">
    <source>
        <dbReference type="Google" id="ProtNLM"/>
    </source>
</evidence>
<dbReference type="InterPro" id="IPR036322">
    <property type="entry name" value="WD40_repeat_dom_sf"/>
</dbReference>
<organism evidence="7 8">
    <name type="scientific">Trichogramma kaykai</name>
    <dbReference type="NCBI Taxonomy" id="54128"/>
    <lineage>
        <taxon>Eukaryota</taxon>
        <taxon>Metazoa</taxon>
        <taxon>Ecdysozoa</taxon>
        <taxon>Arthropoda</taxon>
        <taxon>Hexapoda</taxon>
        <taxon>Insecta</taxon>
        <taxon>Pterygota</taxon>
        <taxon>Neoptera</taxon>
        <taxon>Endopterygota</taxon>
        <taxon>Hymenoptera</taxon>
        <taxon>Apocrita</taxon>
        <taxon>Proctotrupomorpha</taxon>
        <taxon>Chalcidoidea</taxon>
        <taxon>Trichogrammatidae</taxon>
        <taxon>Trichogramma</taxon>
    </lineage>
</organism>